<organism evidence="1 2">
    <name type="scientific">Caballeronia temeraria</name>
    <dbReference type="NCBI Taxonomy" id="1777137"/>
    <lineage>
        <taxon>Bacteria</taxon>
        <taxon>Pseudomonadati</taxon>
        <taxon>Pseudomonadota</taxon>
        <taxon>Betaproteobacteria</taxon>
        <taxon>Burkholderiales</taxon>
        <taxon>Burkholderiaceae</taxon>
        <taxon>Caballeronia</taxon>
    </lineage>
</organism>
<evidence type="ECO:0000313" key="1">
    <source>
        <dbReference type="EMBL" id="SAK41291.1"/>
    </source>
</evidence>
<dbReference type="EMBL" id="FCOI02000001">
    <property type="protein sequence ID" value="SAK41291.1"/>
    <property type="molecule type" value="Genomic_DNA"/>
</dbReference>
<proteinExistence type="predicted"/>
<name>A0A157Z6W9_9BURK</name>
<evidence type="ECO:0000313" key="2">
    <source>
        <dbReference type="Proteomes" id="UP000054624"/>
    </source>
</evidence>
<dbReference type="STRING" id="1777137.AWB76_00260"/>
<dbReference type="AlphaFoldDB" id="A0A157Z6W9"/>
<dbReference type="Proteomes" id="UP000054624">
    <property type="component" value="Unassembled WGS sequence"/>
</dbReference>
<reference evidence="2" key="1">
    <citation type="submission" date="2016-01" db="EMBL/GenBank/DDBJ databases">
        <authorList>
            <person name="Peeters Charlotte."/>
        </authorList>
    </citation>
    <scope>NUCLEOTIDE SEQUENCE [LARGE SCALE GENOMIC DNA]</scope>
</reference>
<protein>
    <submittedName>
        <fullName evidence="1">Uncharacterized protein</fullName>
    </submittedName>
</protein>
<accession>A0A157Z6W9</accession>
<keyword evidence="2" id="KW-1185">Reference proteome</keyword>
<gene>
    <name evidence="1" type="ORF">AWB76_00260</name>
</gene>
<sequence>MPPVRTGGIFYRASLCGTSNKKRCDIRIGYRTVARLSQRRCQPADQNECWIPAYTPVWLWPASGLSVDAAEP</sequence>